<feature type="domain" description="Nitroreductase" evidence="1">
    <location>
        <begin position="2"/>
        <end position="45"/>
    </location>
</feature>
<dbReference type="OrthoDB" id="8156917at2"/>
<evidence type="ECO:0000313" key="3">
    <source>
        <dbReference type="Proteomes" id="UP000198960"/>
    </source>
</evidence>
<keyword evidence="3" id="KW-1185">Reference proteome</keyword>
<dbReference type="InterPro" id="IPR029479">
    <property type="entry name" value="Nitroreductase"/>
</dbReference>
<dbReference type="GO" id="GO:0016491">
    <property type="term" value="F:oxidoreductase activity"/>
    <property type="evidence" value="ECO:0007669"/>
    <property type="project" value="InterPro"/>
</dbReference>
<dbReference type="InterPro" id="IPR000415">
    <property type="entry name" value="Nitroreductase-like"/>
</dbReference>
<dbReference type="PANTHER" id="PTHR23026:SF123">
    <property type="entry name" value="NAD(P)H NITROREDUCTASE RV3131-RELATED"/>
    <property type="match status" value="1"/>
</dbReference>
<dbReference type="InterPro" id="IPR050627">
    <property type="entry name" value="Nitroreductase/BluB"/>
</dbReference>
<organism evidence="2 3">
    <name type="scientific">Trujillonella endophytica</name>
    <dbReference type="NCBI Taxonomy" id="673521"/>
    <lineage>
        <taxon>Bacteria</taxon>
        <taxon>Bacillati</taxon>
        <taxon>Actinomycetota</taxon>
        <taxon>Actinomycetes</taxon>
        <taxon>Geodermatophilales</taxon>
        <taxon>Geodermatophilaceae</taxon>
        <taxon>Trujillonella</taxon>
    </lineage>
</organism>
<proteinExistence type="predicted"/>
<dbReference type="NCBIfam" id="NF047509">
    <property type="entry name" value="Rv3131_FMN_oxido"/>
    <property type="match status" value="1"/>
</dbReference>
<dbReference type="Gene3D" id="3.40.109.10">
    <property type="entry name" value="NADH Oxidase"/>
    <property type="match status" value="2"/>
</dbReference>
<dbReference type="PANTHER" id="PTHR23026">
    <property type="entry name" value="NADPH NITROREDUCTASE"/>
    <property type="match status" value="1"/>
</dbReference>
<sequence>MDREQWSRVVEAATRAPSIHNTQPWSFSVTGDRLDVRTDAARALHTLDRTGRQRVISCGVAVEFAVVALRAEGVDVAVELQPDPASPELLATLTVTGPREVSEADRALGAAIASRHTERAPFRAQAVPAEVVDDLQRAAGTFSVWLKPITEADEEVATAFLVARAEELEQSEPEYVEELQRWLRTDPAATDGIPVVSVPAEDPATRPSNWLIRDFAVGTRPADRSPFHNPDDPDAPPPAVERPTVVLVGTDNDDEIAWLTAGRALGQVLLRATVAGLAASPLTQALDWPATRTQLRGRLSLVGHPQMLLRLGYPSSDRTPSTNRRPVAEVLTFAD</sequence>
<dbReference type="Proteomes" id="UP000198960">
    <property type="component" value="Unassembled WGS sequence"/>
</dbReference>
<dbReference type="Pfam" id="PF00881">
    <property type="entry name" value="Nitroreductase"/>
    <property type="match status" value="1"/>
</dbReference>
<reference evidence="3" key="1">
    <citation type="submission" date="2016-10" db="EMBL/GenBank/DDBJ databases">
        <authorList>
            <person name="Varghese N."/>
            <person name="Submissions S."/>
        </authorList>
    </citation>
    <scope>NUCLEOTIDE SEQUENCE [LARGE SCALE GENOMIC DNA]</scope>
    <source>
        <strain evidence="3">DSM 45413</strain>
    </source>
</reference>
<name>A0A1H8PYJ2_9ACTN</name>
<protein>
    <submittedName>
        <fullName evidence="2">Nitroreductase family protein</fullName>
    </submittedName>
</protein>
<dbReference type="STRING" id="673521.SAMN05660991_00462"/>
<evidence type="ECO:0000259" key="1">
    <source>
        <dbReference type="Pfam" id="PF00881"/>
    </source>
</evidence>
<dbReference type="SUPFAM" id="SSF55469">
    <property type="entry name" value="FMN-dependent nitroreductase-like"/>
    <property type="match status" value="2"/>
</dbReference>
<dbReference type="EMBL" id="FOEE01000001">
    <property type="protein sequence ID" value="SEO47015.1"/>
    <property type="molecule type" value="Genomic_DNA"/>
</dbReference>
<dbReference type="AlphaFoldDB" id="A0A1H8PYJ2"/>
<gene>
    <name evidence="2" type="ORF">SAMN05660991_00462</name>
</gene>
<evidence type="ECO:0000313" key="2">
    <source>
        <dbReference type="EMBL" id="SEO47015.1"/>
    </source>
</evidence>
<accession>A0A1H8PYJ2</accession>
<dbReference type="RefSeq" id="WP_091939655.1">
    <property type="nucleotide sequence ID" value="NZ_FOEE01000001.1"/>
</dbReference>